<dbReference type="AlphaFoldDB" id="A0ABD3V8K6"/>
<accession>A0ABD3V8K6</accession>
<reference evidence="3 4" key="1">
    <citation type="submission" date="2024-11" db="EMBL/GenBank/DDBJ databases">
        <title>Chromosome-level genome assembly of the freshwater bivalve Anodonta woodiana.</title>
        <authorList>
            <person name="Chen X."/>
        </authorList>
    </citation>
    <scope>NUCLEOTIDE SEQUENCE [LARGE SCALE GENOMIC DNA]</scope>
    <source>
        <strain evidence="3">MN2024</strain>
        <tissue evidence="3">Gills</tissue>
    </source>
</reference>
<organism evidence="3 4">
    <name type="scientific">Sinanodonta woodiana</name>
    <name type="common">Chinese pond mussel</name>
    <name type="synonym">Anodonta woodiana</name>
    <dbReference type="NCBI Taxonomy" id="1069815"/>
    <lineage>
        <taxon>Eukaryota</taxon>
        <taxon>Metazoa</taxon>
        <taxon>Spiralia</taxon>
        <taxon>Lophotrochozoa</taxon>
        <taxon>Mollusca</taxon>
        <taxon>Bivalvia</taxon>
        <taxon>Autobranchia</taxon>
        <taxon>Heteroconchia</taxon>
        <taxon>Palaeoheterodonta</taxon>
        <taxon>Unionida</taxon>
        <taxon>Unionoidea</taxon>
        <taxon>Unionidae</taxon>
        <taxon>Unioninae</taxon>
        <taxon>Sinanodonta</taxon>
    </lineage>
</organism>
<keyword evidence="4" id="KW-1185">Reference proteome</keyword>
<comment type="caution">
    <text evidence="3">The sequence shown here is derived from an EMBL/GenBank/DDBJ whole genome shotgun (WGS) entry which is preliminary data.</text>
</comment>
<keyword evidence="2" id="KW-1133">Transmembrane helix</keyword>
<protein>
    <submittedName>
        <fullName evidence="3">Uncharacterized protein</fullName>
    </submittedName>
</protein>
<name>A0ABD3V8K6_SINWO</name>
<evidence type="ECO:0000313" key="4">
    <source>
        <dbReference type="Proteomes" id="UP001634394"/>
    </source>
</evidence>
<feature type="transmembrane region" description="Helical" evidence="2">
    <location>
        <begin position="79"/>
        <end position="98"/>
    </location>
</feature>
<dbReference type="Proteomes" id="UP001634394">
    <property type="component" value="Unassembled WGS sequence"/>
</dbReference>
<sequence length="184" mass="21679">MEGLSTSFRKPKNRLVAKTLADYAPDAMEKKVKKKETSHSKIQIAHDSAQRHTSSQFDNSKYRQLGHLLELERSKDPEWAFICMMGLMLLLAICCYCCRLSRITRKHEIHVDFEERFHFVSLKDILKGKKRFLPMFKKKKPKRKYRQLKEVDLANLHSDTSEEELMLYDTSHQTHTGPDKKPRT</sequence>
<keyword evidence="2" id="KW-0472">Membrane</keyword>
<gene>
    <name evidence="3" type="ORF">ACJMK2_011563</name>
</gene>
<dbReference type="EMBL" id="JBJQND010000013">
    <property type="protein sequence ID" value="KAL3856852.1"/>
    <property type="molecule type" value="Genomic_DNA"/>
</dbReference>
<evidence type="ECO:0000256" key="2">
    <source>
        <dbReference type="SAM" id="Phobius"/>
    </source>
</evidence>
<proteinExistence type="predicted"/>
<keyword evidence="2" id="KW-0812">Transmembrane</keyword>
<evidence type="ECO:0000313" key="3">
    <source>
        <dbReference type="EMBL" id="KAL3856852.1"/>
    </source>
</evidence>
<feature type="region of interest" description="Disordered" evidence="1">
    <location>
        <begin position="32"/>
        <end position="56"/>
    </location>
</feature>
<evidence type="ECO:0000256" key="1">
    <source>
        <dbReference type="SAM" id="MobiDB-lite"/>
    </source>
</evidence>